<organism evidence="4 5">
    <name type="scientific">Sphagnum jensenii</name>
    <dbReference type="NCBI Taxonomy" id="128206"/>
    <lineage>
        <taxon>Eukaryota</taxon>
        <taxon>Viridiplantae</taxon>
        <taxon>Streptophyta</taxon>
        <taxon>Embryophyta</taxon>
        <taxon>Bryophyta</taxon>
        <taxon>Sphagnophytina</taxon>
        <taxon>Sphagnopsida</taxon>
        <taxon>Sphagnales</taxon>
        <taxon>Sphagnaceae</taxon>
        <taxon>Sphagnum</taxon>
    </lineage>
</organism>
<name>A0ABP0X794_9BRYO</name>
<keyword evidence="5" id="KW-1185">Reference proteome</keyword>
<dbReference type="Pfam" id="PF00326">
    <property type="entry name" value="Peptidase_S9"/>
    <property type="match status" value="1"/>
</dbReference>
<evidence type="ECO:0000256" key="2">
    <source>
        <dbReference type="SAM" id="MobiDB-lite"/>
    </source>
</evidence>
<gene>
    <name evidence="4" type="ORF">CSSPJE1EN1_LOCUS18938</name>
</gene>
<evidence type="ECO:0000313" key="5">
    <source>
        <dbReference type="Proteomes" id="UP001497444"/>
    </source>
</evidence>
<dbReference type="PANTHER" id="PTHR42776:SF28">
    <property type="entry name" value="GLUTAMYL ENDOPEPTIDASE, CHLOROPLASTIC-RELATED"/>
    <property type="match status" value="1"/>
</dbReference>
<proteinExistence type="predicted"/>
<protein>
    <recommendedName>
        <fullName evidence="3">Peptidase S9 prolyl oligopeptidase catalytic domain-containing protein</fullName>
    </recommendedName>
</protein>
<keyword evidence="1" id="KW-0378">Hydrolase</keyword>
<dbReference type="InterPro" id="IPR029058">
    <property type="entry name" value="AB_hydrolase_fold"/>
</dbReference>
<dbReference type="SUPFAM" id="SSF53474">
    <property type="entry name" value="alpha/beta-Hydrolases"/>
    <property type="match status" value="1"/>
</dbReference>
<feature type="region of interest" description="Disordered" evidence="2">
    <location>
        <begin position="875"/>
        <end position="899"/>
    </location>
</feature>
<evidence type="ECO:0000259" key="3">
    <source>
        <dbReference type="Pfam" id="PF00326"/>
    </source>
</evidence>
<dbReference type="SUPFAM" id="SSF82171">
    <property type="entry name" value="DPP6 N-terminal domain-like"/>
    <property type="match status" value="1"/>
</dbReference>
<dbReference type="PANTHER" id="PTHR42776">
    <property type="entry name" value="SERINE PEPTIDASE S9 FAMILY MEMBER"/>
    <property type="match status" value="1"/>
</dbReference>
<evidence type="ECO:0000256" key="1">
    <source>
        <dbReference type="ARBA" id="ARBA00022801"/>
    </source>
</evidence>
<reference evidence="4" key="1">
    <citation type="submission" date="2024-02" db="EMBL/GenBank/DDBJ databases">
        <authorList>
            <consortium name="ELIXIR-Norway"/>
            <consortium name="Elixir Norway"/>
        </authorList>
    </citation>
    <scope>NUCLEOTIDE SEQUENCE</scope>
</reference>
<feature type="domain" description="Peptidase S9 prolyl oligopeptidase catalytic" evidence="3">
    <location>
        <begin position="691"/>
        <end position="848"/>
    </location>
</feature>
<dbReference type="Gene3D" id="3.40.50.1820">
    <property type="entry name" value="alpha/beta hydrolase"/>
    <property type="match status" value="1"/>
</dbReference>
<dbReference type="EMBL" id="OZ020100">
    <property type="protein sequence ID" value="CAK9273460.1"/>
    <property type="molecule type" value="Genomic_DNA"/>
</dbReference>
<evidence type="ECO:0000313" key="4">
    <source>
        <dbReference type="EMBL" id="CAK9273460.1"/>
    </source>
</evidence>
<sequence>MPGFHSLQCLAPVADETAAGSTTATGSDRSGASGTGSLGRSLDSGIGSLADCIYAVWRGQARSVQTGSLSLSPNRQEVLFLQRRSLPPLSQLAQPELKLAGIRIDPQYNTCSRMSYYTSITIHTLLQEGILGQERRISGPPEGSKINYVSWSPDDRHVAFTIREADKEEGPVSFLSLWIADVRTGDAKPLIGPPQFGLNTIFESYSWVDDTTLVVCTIPSSRGAPPRKPLTPAGPKIQANEEKLIIQNRTYQDLLKDSYDCDLFDYYATSQLVLVSLDGTTQLIGSPALYTDVDPSPDGKFLLVSSIHRPYSFIVPKGRFPKTVEVWNCDGNLVKRVCDLPLAEDIPIAFDSARKGRRSINWRSDKPASLYWVEAQDEGDPKVEVTPRDIVYTEEAKSDTPQIVAALDLRFGGIMWGDESLALVYEGWFKMRKTRTWIIYPGSPEKEKRLLFDRSSEDVYADPGYPLRRQTPFGTSVIAQFKNHTGRKALLLSGKGATPDGNIPFLDLHDIETGEKERIWQSVKEKYYENMAALISDQVDGDLTVDKLKILISKESQNEPPQYYLRCWPDQIVTQVTQFPHPYPQLTDLKKEMIRYERNDGVQLTATLYLPPGYEPVRDGPLPMLMWAYPEEFKSKDNASQMRGSQFAFAGIGFTSALLWLARGFAILDGPTMPIIGEGEEEANDRYVEQLVASAQAAVDEVVRRGVAHRAKIAVGGHSYGAFMTANLLVHASDLFCCGIARSGAYNRTLTPFGFQAEERTLWEAQKTYIDMSPFMLADRIKKPILLIHGEDDNNSGTMTMQSERFFSALKGHGALCRLVLLPLESHGYQGRESVMHCLWEMDRWLQKFCVDAKITDPKLDVVNSDEQVTIDVKQGGAEPEDDNEAELGLRGPSLFSSL</sequence>
<dbReference type="Proteomes" id="UP001497444">
    <property type="component" value="Chromosome 5"/>
</dbReference>
<dbReference type="InterPro" id="IPR001375">
    <property type="entry name" value="Peptidase_S9_cat"/>
</dbReference>
<accession>A0ABP0X794</accession>